<accession>A0A1C7MC22</accession>
<evidence type="ECO:0000256" key="1">
    <source>
        <dbReference type="SAM" id="MobiDB-lite"/>
    </source>
</evidence>
<sequence length="415" mass="44109">MLNTPPRLRWHCFSDIKFRSQDCNTYVPSDYAKTDQESLRPRGAAAVEFTTAAAGGLSSNGTAACDCNLIMNADSPLSLPDDGSAWSIPGQNSLSAPNISLTAQVGPNGNQSIVFNRASPEQPVLIAFNSEATDLAVWKQLWLNTPDSSSNLGGPVSSSTSSAFLSAGFDGAVAVAVGGSAIAQDHLYRVTLDNSTMSYTANTPPPNSDGVYVFFQDQLDASTVHTLEIGFTGAGDFTAWLTSIIVFTTEGAAFSNASIPFTTSSSSTTSMTSSLASSVSSTMQSTPSTQPPQTSNHTNVGVIVGAICGGLLVLTLASVLSWWMLRRRRAIREIDVQKPVNPYIDVPYRGIGYIEPFPDPEQMRQMMSVTPLPSSVVASSTLGSELPPSYSDHADIFERRAIEMVSIIMILTSYA</sequence>
<feature type="transmembrane region" description="Helical" evidence="2">
    <location>
        <begin position="300"/>
        <end position="325"/>
    </location>
</feature>
<evidence type="ECO:0000313" key="3">
    <source>
        <dbReference type="EMBL" id="OBZ74455.1"/>
    </source>
</evidence>
<reference evidence="3 4" key="1">
    <citation type="submission" date="2016-03" db="EMBL/GenBank/DDBJ databases">
        <title>Whole genome sequencing of Grifola frondosa 9006-11.</title>
        <authorList>
            <person name="Min B."/>
            <person name="Park H."/>
            <person name="Kim J.-G."/>
            <person name="Cho H."/>
            <person name="Oh Y.-L."/>
            <person name="Kong W.-S."/>
            <person name="Choi I.-G."/>
        </authorList>
    </citation>
    <scope>NUCLEOTIDE SEQUENCE [LARGE SCALE GENOMIC DNA]</scope>
    <source>
        <strain evidence="3 4">9006-11</strain>
    </source>
</reference>
<gene>
    <name evidence="3" type="ORF">A0H81_05805</name>
</gene>
<evidence type="ECO:0000313" key="4">
    <source>
        <dbReference type="Proteomes" id="UP000092993"/>
    </source>
</evidence>
<keyword evidence="2" id="KW-0812">Transmembrane</keyword>
<keyword evidence="2" id="KW-0472">Membrane</keyword>
<feature type="compositionally biased region" description="Low complexity" evidence="1">
    <location>
        <begin position="276"/>
        <end position="295"/>
    </location>
</feature>
<evidence type="ECO:0000256" key="2">
    <source>
        <dbReference type="SAM" id="Phobius"/>
    </source>
</evidence>
<keyword evidence="2" id="KW-1133">Transmembrane helix</keyword>
<keyword evidence="4" id="KW-1185">Reference proteome</keyword>
<dbReference type="STRING" id="5627.A0A1C7MC22"/>
<comment type="caution">
    <text evidence="3">The sequence shown here is derived from an EMBL/GenBank/DDBJ whole genome shotgun (WGS) entry which is preliminary data.</text>
</comment>
<dbReference type="Proteomes" id="UP000092993">
    <property type="component" value="Unassembled WGS sequence"/>
</dbReference>
<dbReference type="AlphaFoldDB" id="A0A1C7MC22"/>
<dbReference type="EMBL" id="LUGG01000005">
    <property type="protein sequence ID" value="OBZ74455.1"/>
    <property type="molecule type" value="Genomic_DNA"/>
</dbReference>
<proteinExistence type="predicted"/>
<feature type="region of interest" description="Disordered" evidence="1">
    <location>
        <begin position="276"/>
        <end position="296"/>
    </location>
</feature>
<protein>
    <submittedName>
        <fullName evidence="3">Uncharacterized protein</fullName>
    </submittedName>
</protein>
<organism evidence="3 4">
    <name type="scientific">Grifola frondosa</name>
    <name type="common">Maitake</name>
    <name type="synonym">Polyporus frondosus</name>
    <dbReference type="NCBI Taxonomy" id="5627"/>
    <lineage>
        <taxon>Eukaryota</taxon>
        <taxon>Fungi</taxon>
        <taxon>Dikarya</taxon>
        <taxon>Basidiomycota</taxon>
        <taxon>Agaricomycotina</taxon>
        <taxon>Agaricomycetes</taxon>
        <taxon>Polyporales</taxon>
        <taxon>Grifolaceae</taxon>
        <taxon>Grifola</taxon>
    </lineage>
</organism>
<name>A0A1C7MC22_GRIFR</name>